<accession>A0A4U6TJM1</accession>
<feature type="domain" description="NB-ARC" evidence="7">
    <location>
        <begin position="189"/>
        <end position="334"/>
    </location>
</feature>
<dbReference type="InterPro" id="IPR032675">
    <property type="entry name" value="LRR_dom_sf"/>
</dbReference>
<dbReference type="OMA" id="HNRVAFH"/>
<dbReference type="GO" id="GO:0002758">
    <property type="term" value="P:innate immune response-activating signaling pathway"/>
    <property type="evidence" value="ECO:0007669"/>
    <property type="project" value="UniProtKB-ARBA"/>
</dbReference>
<dbReference type="Pfam" id="PF23559">
    <property type="entry name" value="WHD_DRP"/>
    <property type="match status" value="1"/>
</dbReference>
<protein>
    <recommendedName>
        <fullName evidence="13">NB-ARC domain-containing protein</fullName>
    </recommendedName>
</protein>
<dbReference type="InterPro" id="IPR027417">
    <property type="entry name" value="P-loop_NTPase"/>
</dbReference>
<evidence type="ECO:0000313" key="11">
    <source>
        <dbReference type="EMBL" id="TKW02640.1"/>
    </source>
</evidence>
<keyword evidence="4" id="KW-0547">Nucleotide-binding</keyword>
<dbReference type="Pfam" id="PF00931">
    <property type="entry name" value="NB-ARC"/>
    <property type="match status" value="1"/>
</dbReference>
<dbReference type="PRINTS" id="PR00364">
    <property type="entry name" value="DISEASERSIST"/>
</dbReference>
<dbReference type="InterPro" id="IPR036388">
    <property type="entry name" value="WH-like_DNA-bd_sf"/>
</dbReference>
<keyword evidence="5" id="KW-0611">Plant defense</keyword>
<dbReference type="EMBL" id="CM016559">
    <property type="protein sequence ID" value="TKW02640.1"/>
    <property type="molecule type" value="Genomic_DNA"/>
</dbReference>
<evidence type="ECO:0000259" key="10">
    <source>
        <dbReference type="Pfam" id="PF25019"/>
    </source>
</evidence>
<evidence type="ECO:0000259" key="8">
    <source>
        <dbReference type="Pfam" id="PF18052"/>
    </source>
</evidence>
<evidence type="ECO:0000259" key="9">
    <source>
        <dbReference type="Pfam" id="PF23559"/>
    </source>
</evidence>
<dbReference type="FunFam" id="1.10.10.10:FF:000322">
    <property type="entry name" value="Probable disease resistance protein At1g63360"/>
    <property type="match status" value="1"/>
</dbReference>
<evidence type="ECO:0000256" key="2">
    <source>
        <dbReference type="ARBA" id="ARBA00022614"/>
    </source>
</evidence>
<name>A0A4U6TJM1_SETVI</name>
<keyword evidence="2" id="KW-0433">Leucine-rich repeat</keyword>
<dbReference type="SUPFAM" id="SSF52540">
    <property type="entry name" value="P-loop containing nucleoside triphosphate hydrolases"/>
    <property type="match status" value="1"/>
</dbReference>
<evidence type="ECO:0000256" key="6">
    <source>
        <dbReference type="ARBA" id="ARBA00022840"/>
    </source>
</evidence>
<dbReference type="Proteomes" id="UP000298652">
    <property type="component" value="Chromosome 8"/>
</dbReference>
<feature type="domain" description="Disease resistance protein winged helix" evidence="9">
    <location>
        <begin position="437"/>
        <end position="513"/>
    </location>
</feature>
<evidence type="ECO:0000256" key="4">
    <source>
        <dbReference type="ARBA" id="ARBA00022741"/>
    </source>
</evidence>
<dbReference type="SUPFAM" id="SSF52058">
    <property type="entry name" value="L domain-like"/>
    <property type="match status" value="2"/>
</dbReference>
<dbReference type="PANTHER" id="PTHR36766:SF55">
    <property type="entry name" value="OS11G0492900 PROTEIN"/>
    <property type="match status" value="1"/>
</dbReference>
<dbReference type="InterPro" id="IPR058922">
    <property type="entry name" value="WHD_DRP"/>
</dbReference>
<reference evidence="11" key="1">
    <citation type="submission" date="2019-03" db="EMBL/GenBank/DDBJ databases">
        <title>WGS assembly of Setaria viridis.</title>
        <authorList>
            <person name="Huang P."/>
            <person name="Jenkins J."/>
            <person name="Grimwood J."/>
            <person name="Barry K."/>
            <person name="Healey A."/>
            <person name="Mamidi S."/>
            <person name="Sreedasyam A."/>
            <person name="Shu S."/>
            <person name="Feldman M."/>
            <person name="Wu J."/>
            <person name="Yu Y."/>
            <person name="Chen C."/>
            <person name="Johnson J."/>
            <person name="Rokhsar D."/>
            <person name="Baxter I."/>
            <person name="Schmutz J."/>
            <person name="Brutnell T."/>
            <person name="Kellogg E."/>
        </authorList>
    </citation>
    <scope>NUCLEOTIDE SEQUENCE [LARGE SCALE GENOMIC DNA]</scope>
</reference>
<evidence type="ECO:0000256" key="1">
    <source>
        <dbReference type="ARBA" id="ARBA00008894"/>
    </source>
</evidence>
<dbReference type="Gene3D" id="1.10.10.10">
    <property type="entry name" value="Winged helix-like DNA-binding domain superfamily/Winged helix DNA-binding domain"/>
    <property type="match status" value="1"/>
</dbReference>
<proteinExistence type="inferred from homology"/>
<feature type="domain" description="R13L1/DRL21-like LRR repeat region" evidence="10">
    <location>
        <begin position="694"/>
        <end position="814"/>
    </location>
</feature>
<dbReference type="PANTHER" id="PTHR36766">
    <property type="entry name" value="PLANT BROAD-SPECTRUM MILDEW RESISTANCE PROTEIN RPW8"/>
    <property type="match status" value="1"/>
</dbReference>
<organism evidence="11 12">
    <name type="scientific">Setaria viridis</name>
    <name type="common">Green bristlegrass</name>
    <name type="synonym">Setaria italica subsp. viridis</name>
    <dbReference type="NCBI Taxonomy" id="4556"/>
    <lineage>
        <taxon>Eukaryota</taxon>
        <taxon>Viridiplantae</taxon>
        <taxon>Streptophyta</taxon>
        <taxon>Embryophyta</taxon>
        <taxon>Tracheophyta</taxon>
        <taxon>Spermatophyta</taxon>
        <taxon>Magnoliopsida</taxon>
        <taxon>Liliopsida</taxon>
        <taxon>Poales</taxon>
        <taxon>Poaceae</taxon>
        <taxon>PACMAD clade</taxon>
        <taxon>Panicoideae</taxon>
        <taxon>Panicodae</taxon>
        <taxon>Paniceae</taxon>
        <taxon>Cenchrinae</taxon>
        <taxon>Setaria</taxon>
    </lineage>
</organism>
<evidence type="ECO:0000256" key="3">
    <source>
        <dbReference type="ARBA" id="ARBA00022737"/>
    </source>
</evidence>
<evidence type="ECO:0000313" key="12">
    <source>
        <dbReference type="Proteomes" id="UP000298652"/>
    </source>
</evidence>
<dbReference type="InterPro" id="IPR041118">
    <property type="entry name" value="Rx_N"/>
</dbReference>
<dbReference type="Gramene" id="TKW02640">
    <property type="protein sequence ID" value="TKW02640"/>
    <property type="gene ID" value="SEVIR_8G253400v2"/>
</dbReference>
<sequence length="1300" mass="147044">MAELAASLVVGPLVSLVKEKASNYLLDKYKVMEGMEKQHEVLKRKLPAILDVIADAEKQASSHREGVKEWLGGLKTVAYQAIDIFDEFEYEALRRQAKKNGHITKLGKAGVKLFPTHNRVIFRIRMASKLQRVVDAIKDLVHHMNEFGFNSHQHQQAPALKEGRETDSNIVDPKNIVSRSRHEERKKIVEILVNDQATNGDLKVLPIVGMGGLGKTTLAQLIYNDPQVKDHFQLLKWVCVSDDFNLSNLANKICNASEGSLEEALKKLQEQLKGKRYLLVLDDVWDEESFLDNWEKFKTCLEQGGVGSAVLTTTRNTEIAQLMGTIGISHERKYLDVGTLGKEFIQEIIETRAFSLHKRDDELVNLVGPIADRCAGSPLAAKALGSILRKKTTTEEWEDVLQRSNICTVETGILPILKLSYDELPTDMKPCFTFCALYPKDYQIDVDNLIQLWMANGFIVSEQNKVPIETVGKRIVNEMVSRSLFEYVEQDPTRFGYSSTTFLKIHDLMHDVAVSATEDECIYITAKMIESGELLPSATRHVHFETWEGQLFANIDILSIRTLLVVPEGYYRDERHSSKYSSLRALALPASYYKYLPMKPKHLHHLRYLDISKSRVEALPDDISILYNLQTLKLSGCKELSMLPKQMKYMTALCHLYTDGCTKLQCMPPELGRLTSLRTLTCFVVSSDSDCSSLGELKNLNIGGSLELKQLENVTEARNARQANLGNKKELRQLSLRWTSGKEEEQQCNEVLEVLEVHDRLLALEIEGYQGTNFPLWMGVLRNMVELRLSWCCKSEQLPPLCQLPALQLLHLEGLTKLQFLCSSCTSSTFGKLKDLKLVGLHNFDRFYDQVVQEELVAFPQLEKLYIQGSRKLTALPEAGVLRKWYDGGEYTMVRSAFPGLKSLVLKSLRSFERWEPLLFPLLETVRIDSCNKLTTLPRAPKLRELCLSMRYEETQQMSLGATRYMTSLSNLELERIEVDGKDKWDYISSVTNMHLDSCSLFFQSHALALWACFRQLQDLVISWSNDLIYWPENEFQNLVSLRRLKIGHCESLVGYAPDQATLERSQLLPCLESLRISFCDSLVEVFNPTPALKKMDVEYCKNLKTISFKQQDKTSLNAGRPSTDVIMASTAVQEDLSPSGRSNFLPSSLETLRIEECDGLLEVLNLPSSLKEIDIRGCSQLQILSGELDALKKLTVCRCPELRSLESCMIEIPALEQLTLVVCKNLTSLPSGTGEYSSLRDLSVNNCPGIKSLVSDLRERYGIPVNPLDVIFEGILNPLDAINAIFEERSPSLLGRLCS</sequence>
<dbReference type="Pfam" id="PF18052">
    <property type="entry name" value="Rx_N"/>
    <property type="match status" value="1"/>
</dbReference>
<dbReference type="Gene3D" id="3.40.50.300">
    <property type="entry name" value="P-loop containing nucleotide triphosphate hydrolases"/>
    <property type="match status" value="1"/>
</dbReference>
<feature type="domain" description="Disease resistance N-terminal" evidence="8">
    <location>
        <begin position="14"/>
        <end position="100"/>
    </location>
</feature>
<dbReference type="GO" id="GO:0042742">
    <property type="term" value="P:defense response to bacterium"/>
    <property type="evidence" value="ECO:0007669"/>
    <property type="project" value="UniProtKB-ARBA"/>
</dbReference>
<evidence type="ECO:0000259" key="7">
    <source>
        <dbReference type="Pfam" id="PF00931"/>
    </source>
</evidence>
<dbReference type="InterPro" id="IPR002182">
    <property type="entry name" value="NB-ARC"/>
</dbReference>
<comment type="similarity">
    <text evidence="1">Belongs to the disease resistance NB-LRR family.</text>
</comment>
<dbReference type="GO" id="GO:0043531">
    <property type="term" value="F:ADP binding"/>
    <property type="evidence" value="ECO:0007669"/>
    <property type="project" value="InterPro"/>
</dbReference>
<dbReference type="GO" id="GO:0005524">
    <property type="term" value="F:ATP binding"/>
    <property type="evidence" value="ECO:0007669"/>
    <property type="project" value="UniProtKB-KW"/>
</dbReference>
<dbReference type="Pfam" id="PF25019">
    <property type="entry name" value="LRR_R13L1-DRL21"/>
    <property type="match status" value="1"/>
</dbReference>
<keyword evidence="12" id="KW-1185">Reference proteome</keyword>
<dbReference type="Gene3D" id="1.20.5.4130">
    <property type="match status" value="1"/>
</dbReference>
<dbReference type="InterPro" id="IPR056789">
    <property type="entry name" value="LRR_R13L1-DRL21"/>
</dbReference>
<dbReference type="InterPro" id="IPR042197">
    <property type="entry name" value="Apaf_helical"/>
</dbReference>
<evidence type="ECO:0008006" key="13">
    <source>
        <dbReference type="Google" id="ProtNLM"/>
    </source>
</evidence>
<dbReference type="Gene3D" id="1.10.8.430">
    <property type="entry name" value="Helical domain of apoptotic protease-activating factors"/>
    <property type="match status" value="1"/>
</dbReference>
<evidence type="ECO:0000256" key="5">
    <source>
        <dbReference type="ARBA" id="ARBA00022821"/>
    </source>
</evidence>
<keyword evidence="3" id="KW-0677">Repeat</keyword>
<keyword evidence="6" id="KW-0067">ATP-binding</keyword>
<gene>
    <name evidence="11" type="ORF">SEVIR_8G253400v2</name>
</gene>
<dbReference type="Gene3D" id="3.80.10.10">
    <property type="entry name" value="Ribonuclease Inhibitor"/>
    <property type="match status" value="3"/>
</dbReference>
<dbReference type="GO" id="GO:0009626">
    <property type="term" value="P:plant-type hypersensitive response"/>
    <property type="evidence" value="ECO:0007669"/>
    <property type="project" value="UniProtKB-ARBA"/>
</dbReference>